<accession>A0A0B6WU44</accession>
<dbReference type="STRING" id="454194.PYK22_00199"/>
<feature type="domain" description="DUF2007" evidence="1">
    <location>
        <begin position="50"/>
        <end position="107"/>
    </location>
</feature>
<organism evidence="2 3">
    <name type="scientific">Pyrinomonas methylaliphatogenes</name>
    <dbReference type="NCBI Taxonomy" id="454194"/>
    <lineage>
        <taxon>Bacteria</taxon>
        <taxon>Pseudomonadati</taxon>
        <taxon>Acidobacteriota</taxon>
        <taxon>Blastocatellia</taxon>
        <taxon>Blastocatellales</taxon>
        <taxon>Pyrinomonadaceae</taxon>
        <taxon>Pyrinomonas</taxon>
    </lineage>
</organism>
<dbReference type="AlphaFoldDB" id="A0A0B6WU44"/>
<dbReference type="OrthoDB" id="1739584at2"/>
<protein>
    <recommendedName>
        <fullName evidence="1">DUF2007 domain-containing protein</fullName>
    </recommendedName>
</protein>
<dbReference type="EMBL" id="CBXV010000001">
    <property type="protein sequence ID" value="CDM64207.1"/>
    <property type="molecule type" value="Genomic_DNA"/>
</dbReference>
<dbReference type="Proteomes" id="UP000031518">
    <property type="component" value="Unassembled WGS sequence"/>
</dbReference>
<evidence type="ECO:0000313" key="2">
    <source>
        <dbReference type="EMBL" id="CDM64207.1"/>
    </source>
</evidence>
<keyword evidence="3" id="KW-1185">Reference proteome</keyword>
<gene>
    <name evidence="2" type="ORF">PYK22_00199</name>
</gene>
<evidence type="ECO:0000313" key="3">
    <source>
        <dbReference type="Proteomes" id="UP000031518"/>
    </source>
</evidence>
<dbReference type="Pfam" id="PF09413">
    <property type="entry name" value="DUF2007"/>
    <property type="match status" value="1"/>
</dbReference>
<name>A0A0B6WU44_9BACT</name>
<sequence length="128" mass="13769">MTMFCPVCEAEYEPGITRCPDDGAELVERLTPEVTAHDHSEARFVPLHAFGNPAEAEMVADILQKNGIRAVVQSGGADAFAPLLSSAALGSSVLIDERDLDRAREIYQAFFGEDETPLTGSAEDGERS</sequence>
<proteinExistence type="predicted"/>
<reference evidence="2 3" key="2">
    <citation type="submission" date="2015-01" db="EMBL/GenBank/DDBJ databases">
        <title>Complete genome sequence of Pyrinomonas methylaliphatogenes type strain K22T.</title>
        <authorList>
            <person name="Lee K.C.Y."/>
            <person name="Power J.F."/>
            <person name="Dunfield P.F."/>
            <person name="Morgan X.C."/>
            <person name="Huttenhower C."/>
            <person name="Stott M.B."/>
        </authorList>
    </citation>
    <scope>NUCLEOTIDE SEQUENCE [LARGE SCALE GENOMIC DNA]</scope>
    <source>
        <strain evidence="2 3">K22</strain>
    </source>
</reference>
<evidence type="ECO:0000259" key="1">
    <source>
        <dbReference type="Pfam" id="PF09413"/>
    </source>
</evidence>
<dbReference type="InterPro" id="IPR018551">
    <property type="entry name" value="DUF2007"/>
</dbReference>
<reference evidence="2 3" key="1">
    <citation type="submission" date="2013-12" db="EMBL/GenBank/DDBJ databases">
        <authorList>
            <person name="Stott M."/>
        </authorList>
    </citation>
    <scope>NUCLEOTIDE SEQUENCE [LARGE SCALE GENOMIC DNA]</scope>
    <source>
        <strain evidence="2 3">K22</strain>
    </source>
</reference>